<keyword evidence="2" id="KW-0378">Hydrolase</keyword>
<dbReference type="InterPro" id="IPR002168">
    <property type="entry name" value="Lipase_GDXG_HIS_AS"/>
</dbReference>
<dbReference type="Proteomes" id="UP000198346">
    <property type="component" value="Unassembled WGS sequence"/>
</dbReference>
<dbReference type="InterPro" id="IPR013094">
    <property type="entry name" value="AB_hydrolase_3"/>
</dbReference>
<reference evidence="5 6" key="1">
    <citation type="submission" date="2017-07" db="EMBL/GenBank/DDBJ databases">
        <authorList>
            <person name="Sun Z.S."/>
            <person name="Albrecht U."/>
            <person name="Echele G."/>
            <person name="Lee C.C."/>
        </authorList>
    </citation>
    <scope>NUCLEOTIDE SEQUENCE [LARGE SCALE GENOMIC DNA]</scope>
    <source>
        <strain evidence="5 6">CGMCC 1.12710</strain>
    </source>
</reference>
<evidence type="ECO:0000313" key="6">
    <source>
        <dbReference type="Proteomes" id="UP000198346"/>
    </source>
</evidence>
<dbReference type="InterPro" id="IPR033140">
    <property type="entry name" value="Lipase_GDXG_put_SER_AS"/>
</dbReference>
<dbReference type="OrthoDB" id="9806180at2"/>
<dbReference type="InterPro" id="IPR050300">
    <property type="entry name" value="GDXG_lipolytic_enzyme"/>
</dbReference>
<dbReference type="PANTHER" id="PTHR48081:SF30">
    <property type="entry name" value="ACETYL-HYDROLASE LIPR-RELATED"/>
    <property type="match status" value="1"/>
</dbReference>
<dbReference type="Gene3D" id="3.40.50.1820">
    <property type="entry name" value="alpha/beta hydrolase"/>
    <property type="match status" value="1"/>
</dbReference>
<dbReference type="RefSeq" id="WP_089413392.1">
    <property type="nucleotide sequence ID" value="NZ_FZQA01000011.1"/>
</dbReference>
<proteinExistence type="inferred from homology"/>
<sequence>MPSIRARLLNRYLRLVMKPMRLHEMDPETLRAWMEKRVLPVRLGDVALDPVEKGSVRGEWQRPNDPEPGTILYLHGGGYVFCSVRTHRPLTTALARASRRALFSLDYRLAPEHPCPAAIEDAVAAFDWLVGEGRDPAAIVVAGDSAGGGLALAVMLALKARGGPLPAGAVLYSPWTDLAATSESVNRNARADAMFQRDSIIEGAARYAGALDRKDPRVSPLYADLSGLPPLLVFASTTEMLFDDSARLAEKAKAAGVDVDFRPREGLAHVWPLFYPLIPEAKASVRESAEFIVRRLAAAASP</sequence>
<evidence type="ECO:0000259" key="4">
    <source>
        <dbReference type="Pfam" id="PF07859"/>
    </source>
</evidence>
<dbReference type="GO" id="GO:0004806">
    <property type="term" value="F:triacylglycerol lipase activity"/>
    <property type="evidence" value="ECO:0007669"/>
    <property type="project" value="TreeGrafter"/>
</dbReference>
<evidence type="ECO:0000256" key="2">
    <source>
        <dbReference type="ARBA" id="ARBA00022801"/>
    </source>
</evidence>
<accession>A0A239Q100</accession>
<dbReference type="PROSITE" id="PS01174">
    <property type="entry name" value="LIPASE_GDXG_SER"/>
    <property type="match status" value="1"/>
</dbReference>
<dbReference type="Pfam" id="PF07859">
    <property type="entry name" value="Abhydrolase_3"/>
    <property type="match status" value="1"/>
</dbReference>
<evidence type="ECO:0000313" key="5">
    <source>
        <dbReference type="EMBL" id="SNT75906.1"/>
    </source>
</evidence>
<name>A0A239Q100_9PROT</name>
<dbReference type="InterPro" id="IPR029058">
    <property type="entry name" value="AB_hydrolase_fold"/>
</dbReference>
<protein>
    <submittedName>
        <fullName evidence="5">Acetyl esterase/lipase</fullName>
    </submittedName>
</protein>
<organism evidence="5 6">
    <name type="scientific">Amphiplicatus metriothermophilus</name>
    <dbReference type="NCBI Taxonomy" id="1519374"/>
    <lineage>
        <taxon>Bacteria</taxon>
        <taxon>Pseudomonadati</taxon>
        <taxon>Pseudomonadota</taxon>
        <taxon>Alphaproteobacteria</taxon>
        <taxon>Parvularculales</taxon>
        <taxon>Parvularculaceae</taxon>
        <taxon>Amphiplicatus</taxon>
    </lineage>
</organism>
<dbReference type="AlphaFoldDB" id="A0A239Q100"/>
<evidence type="ECO:0000256" key="3">
    <source>
        <dbReference type="PROSITE-ProRule" id="PRU10038"/>
    </source>
</evidence>
<evidence type="ECO:0000256" key="1">
    <source>
        <dbReference type="ARBA" id="ARBA00010515"/>
    </source>
</evidence>
<gene>
    <name evidence="5" type="ORF">SAMN06297382_2970</name>
</gene>
<dbReference type="EMBL" id="FZQA01000011">
    <property type="protein sequence ID" value="SNT75906.1"/>
    <property type="molecule type" value="Genomic_DNA"/>
</dbReference>
<dbReference type="PANTHER" id="PTHR48081">
    <property type="entry name" value="AB HYDROLASE SUPERFAMILY PROTEIN C4A8.06C"/>
    <property type="match status" value="1"/>
</dbReference>
<feature type="active site" evidence="3">
    <location>
        <position position="145"/>
    </location>
</feature>
<keyword evidence="6" id="KW-1185">Reference proteome</keyword>
<dbReference type="PROSITE" id="PS01173">
    <property type="entry name" value="LIPASE_GDXG_HIS"/>
    <property type="match status" value="1"/>
</dbReference>
<comment type="similarity">
    <text evidence="1">Belongs to the 'GDXG' lipolytic enzyme family.</text>
</comment>
<dbReference type="SUPFAM" id="SSF53474">
    <property type="entry name" value="alpha/beta-Hydrolases"/>
    <property type="match status" value="1"/>
</dbReference>
<feature type="domain" description="Alpha/beta hydrolase fold-3" evidence="4">
    <location>
        <begin position="71"/>
        <end position="271"/>
    </location>
</feature>